<evidence type="ECO:0000313" key="3">
    <source>
        <dbReference type="Proteomes" id="UP000024635"/>
    </source>
</evidence>
<proteinExistence type="predicted"/>
<dbReference type="AlphaFoldDB" id="A0A016S332"/>
<dbReference type="EMBL" id="JARK01001642">
    <property type="protein sequence ID" value="EYB85025.1"/>
    <property type="molecule type" value="Genomic_DNA"/>
</dbReference>
<comment type="caution">
    <text evidence="2">The sequence shown here is derived from an EMBL/GenBank/DDBJ whole genome shotgun (WGS) entry which is preliminary data.</text>
</comment>
<evidence type="ECO:0000313" key="2">
    <source>
        <dbReference type="EMBL" id="EYB85025.1"/>
    </source>
</evidence>
<keyword evidence="3" id="KW-1185">Reference proteome</keyword>
<accession>A0A016S332</accession>
<protein>
    <submittedName>
        <fullName evidence="2">Uncharacterized protein</fullName>
    </submittedName>
</protein>
<sequence>MSKAVALPRPRKHAARPRRSSRNLLWDNKRCTFLDGENACTIRYVAYSIALLYKTDVVRVIYTRCVHSTSVLLYGEGYAQPQP</sequence>
<gene>
    <name evidence="2" type="primary">Acey_s0306.g2007</name>
    <name evidence="2" type="ORF">Y032_0306g2007</name>
</gene>
<feature type="compositionally biased region" description="Basic residues" evidence="1">
    <location>
        <begin position="9"/>
        <end position="20"/>
    </location>
</feature>
<evidence type="ECO:0000256" key="1">
    <source>
        <dbReference type="SAM" id="MobiDB-lite"/>
    </source>
</evidence>
<feature type="region of interest" description="Disordered" evidence="1">
    <location>
        <begin position="1"/>
        <end position="20"/>
    </location>
</feature>
<organism evidence="2 3">
    <name type="scientific">Ancylostoma ceylanicum</name>
    <dbReference type="NCBI Taxonomy" id="53326"/>
    <lineage>
        <taxon>Eukaryota</taxon>
        <taxon>Metazoa</taxon>
        <taxon>Ecdysozoa</taxon>
        <taxon>Nematoda</taxon>
        <taxon>Chromadorea</taxon>
        <taxon>Rhabditida</taxon>
        <taxon>Rhabditina</taxon>
        <taxon>Rhabditomorpha</taxon>
        <taxon>Strongyloidea</taxon>
        <taxon>Ancylostomatidae</taxon>
        <taxon>Ancylostomatinae</taxon>
        <taxon>Ancylostoma</taxon>
    </lineage>
</organism>
<name>A0A016S332_9BILA</name>
<dbReference type="Proteomes" id="UP000024635">
    <property type="component" value="Unassembled WGS sequence"/>
</dbReference>
<reference evidence="3" key="1">
    <citation type="journal article" date="2015" name="Nat. Genet.">
        <title>The genome and transcriptome of the zoonotic hookworm Ancylostoma ceylanicum identify infection-specific gene families.</title>
        <authorList>
            <person name="Schwarz E.M."/>
            <person name="Hu Y."/>
            <person name="Antoshechkin I."/>
            <person name="Miller M.M."/>
            <person name="Sternberg P.W."/>
            <person name="Aroian R.V."/>
        </authorList>
    </citation>
    <scope>NUCLEOTIDE SEQUENCE</scope>
    <source>
        <strain evidence="3">HY135</strain>
    </source>
</reference>